<evidence type="ECO:0000313" key="2">
    <source>
        <dbReference type="EMBL" id="KAG2325649.1"/>
    </source>
</evidence>
<protein>
    <submittedName>
        <fullName evidence="2">Uncharacterized protein</fullName>
    </submittedName>
</protein>
<reference evidence="2 3" key="1">
    <citation type="submission" date="2020-02" db="EMBL/GenBank/DDBJ databases">
        <authorList>
            <person name="Ma Q."/>
            <person name="Huang Y."/>
            <person name="Song X."/>
            <person name="Pei D."/>
        </authorList>
    </citation>
    <scope>NUCLEOTIDE SEQUENCE [LARGE SCALE GENOMIC DNA]</scope>
    <source>
        <strain evidence="2">Sxm20200214</strain>
        <tissue evidence="2">Leaf</tissue>
    </source>
</reference>
<feature type="compositionally biased region" description="Polar residues" evidence="1">
    <location>
        <begin position="43"/>
        <end position="57"/>
    </location>
</feature>
<comment type="caution">
    <text evidence="2">The sequence shown here is derived from an EMBL/GenBank/DDBJ whole genome shotgun (WGS) entry which is preliminary data.</text>
</comment>
<evidence type="ECO:0000313" key="3">
    <source>
        <dbReference type="Proteomes" id="UP000886595"/>
    </source>
</evidence>
<dbReference type="EMBL" id="JAAMPC010000002">
    <property type="protein sequence ID" value="KAG2325649.1"/>
    <property type="molecule type" value="Genomic_DNA"/>
</dbReference>
<dbReference type="AlphaFoldDB" id="A0A8X7W7Y8"/>
<keyword evidence="3" id="KW-1185">Reference proteome</keyword>
<feature type="compositionally biased region" description="Basic residues" evidence="1">
    <location>
        <begin position="1"/>
        <end position="13"/>
    </location>
</feature>
<dbReference type="Proteomes" id="UP000886595">
    <property type="component" value="Unassembled WGS sequence"/>
</dbReference>
<feature type="region of interest" description="Disordered" evidence="1">
    <location>
        <begin position="1"/>
        <end position="63"/>
    </location>
</feature>
<feature type="compositionally biased region" description="Low complexity" evidence="1">
    <location>
        <begin position="22"/>
        <end position="37"/>
    </location>
</feature>
<organism evidence="2 3">
    <name type="scientific">Brassica carinata</name>
    <name type="common">Ethiopian mustard</name>
    <name type="synonym">Abyssinian cabbage</name>
    <dbReference type="NCBI Taxonomy" id="52824"/>
    <lineage>
        <taxon>Eukaryota</taxon>
        <taxon>Viridiplantae</taxon>
        <taxon>Streptophyta</taxon>
        <taxon>Embryophyta</taxon>
        <taxon>Tracheophyta</taxon>
        <taxon>Spermatophyta</taxon>
        <taxon>Magnoliopsida</taxon>
        <taxon>eudicotyledons</taxon>
        <taxon>Gunneridae</taxon>
        <taxon>Pentapetalae</taxon>
        <taxon>rosids</taxon>
        <taxon>malvids</taxon>
        <taxon>Brassicales</taxon>
        <taxon>Brassicaceae</taxon>
        <taxon>Brassiceae</taxon>
        <taxon>Brassica</taxon>
    </lineage>
</organism>
<gene>
    <name evidence="2" type="ORF">Bca52824_008377</name>
</gene>
<sequence length="63" mass="7122">MKAHRSVAGRLQRKPLVDCTNTVSRTSQQTSSSSAQIRESESHFLSQEVRTSDFSQGETRRCH</sequence>
<accession>A0A8X7W7Y8</accession>
<name>A0A8X7W7Y8_BRACI</name>
<evidence type="ECO:0000256" key="1">
    <source>
        <dbReference type="SAM" id="MobiDB-lite"/>
    </source>
</evidence>
<proteinExistence type="predicted"/>